<evidence type="ECO:0000313" key="2">
    <source>
        <dbReference type="EMBL" id="CAI2384948.1"/>
    </source>
</evidence>
<evidence type="ECO:0000256" key="1">
    <source>
        <dbReference type="SAM" id="MobiDB-lite"/>
    </source>
</evidence>
<feature type="compositionally biased region" description="Basic and acidic residues" evidence="1">
    <location>
        <begin position="13"/>
        <end position="27"/>
    </location>
</feature>
<comment type="caution">
    <text evidence="2">The sequence shown here is derived from an EMBL/GenBank/DDBJ whole genome shotgun (WGS) entry which is preliminary data.</text>
</comment>
<dbReference type="EMBL" id="CAMPGE010027305">
    <property type="protein sequence ID" value="CAI2384948.1"/>
    <property type="molecule type" value="Genomic_DNA"/>
</dbReference>
<sequence length="222" mass="25705">MSSSIQNKLTYKKAWEEESNEESKGCDDFNQAQRYSEKFLLKNPQQPQRPLMKFPSDAVLNKIVENSSKNIFICNEEDEKIEEEKNKQLNDKLRLSEVPLQEESKDQIISGENLDQIVSFSSRKPLAKKIVPNSESPLRKSRTRESLKKRKALRKRIIFTSQEGSERLESDQNLLPKPNPHSSNNQEDYEQVSEASSSRPSHLSNQSNESDFTHEDVEHLLK</sequence>
<keyword evidence="3" id="KW-1185">Reference proteome</keyword>
<evidence type="ECO:0000313" key="3">
    <source>
        <dbReference type="Proteomes" id="UP001295684"/>
    </source>
</evidence>
<gene>
    <name evidence="2" type="ORF">ECRASSUSDP1_LOCUS26488</name>
</gene>
<feature type="region of interest" description="Disordered" evidence="1">
    <location>
        <begin position="1"/>
        <end position="29"/>
    </location>
</feature>
<feature type="compositionally biased region" description="Basic and acidic residues" evidence="1">
    <location>
        <begin position="211"/>
        <end position="222"/>
    </location>
</feature>
<organism evidence="2 3">
    <name type="scientific">Euplotes crassus</name>
    <dbReference type="NCBI Taxonomy" id="5936"/>
    <lineage>
        <taxon>Eukaryota</taxon>
        <taxon>Sar</taxon>
        <taxon>Alveolata</taxon>
        <taxon>Ciliophora</taxon>
        <taxon>Intramacronucleata</taxon>
        <taxon>Spirotrichea</taxon>
        <taxon>Hypotrichia</taxon>
        <taxon>Euplotida</taxon>
        <taxon>Euplotidae</taxon>
        <taxon>Moneuplotes</taxon>
    </lineage>
</organism>
<dbReference type="Proteomes" id="UP001295684">
    <property type="component" value="Unassembled WGS sequence"/>
</dbReference>
<feature type="region of interest" description="Disordered" evidence="1">
    <location>
        <begin position="160"/>
        <end position="222"/>
    </location>
</feature>
<accession>A0AAD1Y592</accession>
<name>A0AAD1Y592_EUPCR</name>
<proteinExistence type="predicted"/>
<dbReference type="AlphaFoldDB" id="A0AAD1Y592"/>
<reference evidence="2" key="1">
    <citation type="submission" date="2023-07" db="EMBL/GenBank/DDBJ databases">
        <authorList>
            <consortium name="AG Swart"/>
            <person name="Singh M."/>
            <person name="Singh A."/>
            <person name="Seah K."/>
            <person name="Emmerich C."/>
        </authorList>
    </citation>
    <scope>NUCLEOTIDE SEQUENCE</scope>
    <source>
        <strain evidence="2">DP1</strain>
    </source>
</reference>
<protein>
    <submittedName>
        <fullName evidence="2">Uncharacterized protein</fullName>
    </submittedName>
</protein>
<feature type="compositionally biased region" description="Polar residues" evidence="1">
    <location>
        <begin position="193"/>
        <end position="210"/>
    </location>
</feature>